<dbReference type="PRINTS" id="PR00069">
    <property type="entry name" value="ALDKETRDTASE"/>
</dbReference>
<keyword evidence="5" id="KW-1185">Reference proteome</keyword>
<evidence type="ECO:0000256" key="1">
    <source>
        <dbReference type="ARBA" id="ARBA00023002"/>
    </source>
</evidence>
<dbReference type="Pfam" id="PF00248">
    <property type="entry name" value="Aldo_ket_red"/>
    <property type="match status" value="1"/>
</dbReference>
<proteinExistence type="inferred from homology"/>
<evidence type="ECO:0000256" key="2">
    <source>
        <dbReference type="ARBA" id="ARBA00038157"/>
    </source>
</evidence>
<comment type="similarity">
    <text evidence="2">Belongs to the aldo/keto reductase family. Aldo/keto reductase 2 subfamily.</text>
</comment>
<organism evidence="4 5">
    <name type="scientific">Aspergillus rambellii</name>
    <dbReference type="NCBI Taxonomy" id="308745"/>
    <lineage>
        <taxon>Eukaryota</taxon>
        <taxon>Fungi</taxon>
        <taxon>Dikarya</taxon>
        <taxon>Ascomycota</taxon>
        <taxon>Pezizomycotina</taxon>
        <taxon>Eurotiomycetes</taxon>
        <taxon>Eurotiomycetidae</taxon>
        <taxon>Eurotiales</taxon>
        <taxon>Aspergillaceae</taxon>
        <taxon>Aspergillus</taxon>
        <taxon>Aspergillus subgen. Nidulantes</taxon>
    </lineage>
</organism>
<protein>
    <recommendedName>
        <fullName evidence="3">NADP-dependent oxidoreductase domain-containing protein</fullName>
    </recommendedName>
</protein>
<dbReference type="Gene3D" id="3.20.20.100">
    <property type="entry name" value="NADP-dependent oxidoreductase domain"/>
    <property type="match status" value="1"/>
</dbReference>
<name>A0A0F8XA64_9EURO</name>
<dbReference type="AlphaFoldDB" id="A0A0F8XA64"/>
<gene>
    <name evidence="4" type="ORF">ARAM_001097</name>
</gene>
<dbReference type="InterPro" id="IPR036812">
    <property type="entry name" value="NAD(P)_OxRdtase_dom_sf"/>
</dbReference>
<reference evidence="4 5" key="1">
    <citation type="submission" date="2015-02" db="EMBL/GenBank/DDBJ databases">
        <title>Draft Genome Sequences of Two Closely-Related Aflatoxigenic Aspergillus Species Obtained from the Cote d'Ivoire.</title>
        <authorList>
            <person name="Moore G.G."/>
            <person name="Beltz S.B."/>
            <person name="Mack B.M."/>
        </authorList>
    </citation>
    <scope>NUCLEOTIDE SEQUENCE [LARGE SCALE GENOMIC DNA]</scope>
    <source>
        <strain evidence="4 5">SRRC1468</strain>
    </source>
</reference>
<evidence type="ECO:0000259" key="3">
    <source>
        <dbReference type="Pfam" id="PF00248"/>
    </source>
</evidence>
<evidence type="ECO:0000313" key="4">
    <source>
        <dbReference type="EMBL" id="KKK20497.1"/>
    </source>
</evidence>
<dbReference type="OrthoDB" id="48988at2759"/>
<dbReference type="InterPro" id="IPR023210">
    <property type="entry name" value="NADP_OxRdtase_dom"/>
</dbReference>
<dbReference type="PANTHER" id="PTHR43364:SF4">
    <property type="entry name" value="NAD(P)-LINKED OXIDOREDUCTASE SUPERFAMILY PROTEIN"/>
    <property type="match status" value="1"/>
</dbReference>
<dbReference type="GO" id="GO:0016491">
    <property type="term" value="F:oxidoreductase activity"/>
    <property type="evidence" value="ECO:0007669"/>
    <property type="project" value="UniProtKB-KW"/>
</dbReference>
<accession>A0A0F8XA64</accession>
<evidence type="ECO:0000313" key="5">
    <source>
        <dbReference type="Proteomes" id="UP000034291"/>
    </source>
</evidence>
<sequence>PLAPRTHLRTGYIQSILLFKRHLVSYPATMTASNIKWIFGGASFVNEETIGGPEAIQEALNLLHDAGIESIDTAKSYHHSEQILGKTKAPSRFTIDTKHPGGWSDVPVTKESIIATANESLAKLQTDQVDVYYLHCPPREAALENVLDGINTLYKDGKIKRFGLSNFLAEEVDEVVRVAREKNYILPTVYQGNYSAIARRQEVEILPTLRRHGIIFYAYSPIAGGFLTKNVDQLIAGGEGRWDKSSQFGSLYHALYNKPSMLEGLRLWQKISDETGISKAELAYRWVAYNSELNAELGDGVIFGSTKISQLKETLALIPKGPLSPEIAAKIEDLWKLVEADSPLDNFNNGVL</sequence>
<dbReference type="Proteomes" id="UP000034291">
    <property type="component" value="Unassembled WGS sequence"/>
</dbReference>
<feature type="non-terminal residue" evidence="4">
    <location>
        <position position="1"/>
    </location>
</feature>
<dbReference type="InterPro" id="IPR020471">
    <property type="entry name" value="AKR"/>
</dbReference>
<dbReference type="InterPro" id="IPR050523">
    <property type="entry name" value="AKR_Detox_Biosynth"/>
</dbReference>
<feature type="domain" description="NADP-dependent oxidoreductase" evidence="3">
    <location>
        <begin position="38"/>
        <end position="335"/>
    </location>
</feature>
<keyword evidence="1" id="KW-0560">Oxidoreductase</keyword>
<comment type="caution">
    <text evidence="4">The sequence shown here is derived from an EMBL/GenBank/DDBJ whole genome shotgun (WGS) entry which is preliminary data.</text>
</comment>
<dbReference type="STRING" id="308745.A0A0F8XA64"/>
<dbReference type="PANTHER" id="PTHR43364">
    <property type="entry name" value="NADH-SPECIFIC METHYLGLYOXAL REDUCTASE-RELATED"/>
    <property type="match status" value="1"/>
</dbReference>
<dbReference type="CDD" id="cd19075">
    <property type="entry name" value="AKR_AKR7A1-5"/>
    <property type="match status" value="1"/>
</dbReference>
<dbReference type="EMBL" id="JZBS01002007">
    <property type="protein sequence ID" value="KKK20497.1"/>
    <property type="molecule type" value="Genomic_DNA"/>
</dbReference>
<dbReference type="SUPFAM" id="SSF51430">
    <property type="entry name" value="NAD(P)-linked oxidoreductase"/>
    <property type="match status" value="1"/>
</dbReference>